<evidence type="ECO:0000313" key="2">
    <source>
        <dbReference type="Proteomes" id="UP001066276"/>
    </source>
</evidence>
<proteinExistence type="predicted"/>
<name>A0AAV7QFS9_PLEWA</name>
<protein>
    <submittedName>
        <fullName evidence="1">Uncharacterized protein</fullName>
    </submittedName>
</protein>
<organism evidence="1 2">
    <name type="scientific">Pleurodeles waltl</name>
    <name type="common">Iberian ribbed newt</name>
    <dbReference type="NCBI Taxonomy" id="8319"/>
    <lineage>
        <taxon>Eukaryota</taxon>
        <taxon>Metazoa</taxon>
        <taxon>Chordata</taxon>
        <taxon>Craniata</taxon>
        <taxon>Vertebrata</taxon>
        <taxon>Euteleostomi</taxon>
        <taxon>Amphibia</taxon>
        <taxon>Batrachia</taxon>
        <taxon>Caudata</taxon>
        <taxon>Salamandroidea</taxon>
        <taxon>Salamandridae</taxon>
        <taxon>Pleurodelinae</taxon>
        <taxon>Pleurodeles</taxon>
    </lineage>
</organism>
<keyword evidence="2" id="KW-1185">Reference proteome</keyword>
<dbReference type="Proteomes" id="UP001066276">
    <property type="component" value="Chromosome 6"/>
</dbReference>
<evidence type="ECO:0000313" key="1">
    <source>
        <dbReference type="EMBL" id="KAJ1138010.1"/>
    </source>
</evidence>
<reference evidence="1" key="1">
    <citation type="journal article" date="2022" name="bioRxiv">
        <title>Sequencing and chromosome-scale assembly of the giantPleurodeles waltlgenome.</title>
        <authorList>
            <person name="Brown T."/>
            <person name="Elewa A."/>
            <person name="Iarovenko S."/>
            <person name="Subramanian E."/>
            <person name="Araus A.J."/>
            <person name="Petzold A."/>
            <person name="Susuki M."/>
            <person name="Suzuki K.-i.T."/>
            <person name="Hayashi T."/>
            <person name="Toyoda A."/>
            <person name="Oliveira C."/>
            <person name="Osipova E."/>
            <person name="Leigh N.D."/>
            <person name="Simon A."/>
            <person name="Yun M.H."/>
        </authorList>
    </citation>
    <scope>NUCLEOTIDE SEQUENCE</scope>
    <source>
        <strain evidence="1">20211129_DDA</strain>
        <tissue evidence="1">Liver</tissue>
    </source>
</reference>
<accession>A0AAV7QFS9</accession>
<dbReference type="AlphaFoldDB" id="A0AAV7QFS9"/>
<dbReference type="EMBL" id="JANPWB010000010">
    <property type="protein sequence ID" value="KAJ1138010.1"/>
    <property type="molecule type" value="Genomic_DNA"/>
</dbReference>
<comment type="caution">
    <text evidence="1">The sequence shown here is derived from an EMBL/GenBank/DDBJ whole genome shotgun (WGS) entry which is preliminary data.</text>
</comment>
<gene>
    <name evidence="1" type="ORF">NDU88_004401</name>
</gene>
<sequence>MQLPPGAGIRMAQSLPSRGLARGLRPDATVKVARPGALLSFKALDSKTRAASIAPRASEHYVTCFRGEHQEIHAVKVGASEHYMLQNKYLAYRLHGVERCLRALYAAEMRGLEVG</sequence>